<name>A0A180GJJ7_PUCT1</name>
<dbReference type="Pfam" id="PF04130">
    <property type="entry name" value="GCP_C_terminal"/>
    <property type="match status" value="1"/>
</dbReference>
<evidence type="ECO:0000256" key="4">
    <source>
        <dbReference type="ARBA" id="ARBA00022701"/>
    </source>
</evidence>
<evidence type="ECO:0000313" key="7">
    <source>
        <dbReference type="EMBL" id="OAV92133.1"/>
    </source>
</evidence>
<accession>A0A180GJJ7</accession>
<protein>
    <submittedName>
        <fullName evidence="8">Spindle pole body component</fullName>
    </submittedName>
</protein>
<evidence type="ECO:0000259" key="6">
    <source>
        <dbReference type="Pfam" id="PF04130"/>
    </source>
</evidence>
<dbReference type="InterPro" id="IPR040457">
    <property type="entry name" value="GCP_C"/>
</dbReference>
<comment type="subcellular location">
    <subcellularLocation>
        <location evidence="1">Cytoplasm</location>
        <location evidence="1">Cytoskeleton</location>
    </subcellularLocation>
</comment>
<dbReference type="OrthoDB" id="2981542at2759"/>
<dbReference type="GO" id="GO:0000930">
    <property type="term" value="C:gamma-tubulin complex"/>
    <property type="evidence" value="ECO:0007669"/>
    <property type="project" value="UniProtKB-ARBA"/>
</dbReference>
<reference evidence="7" key="2">
    <citation type="submission" date="2016-05" db="EMBL/GenBank/DDBJ databases">
        <title>Comparative analysis highlights variable genome content of wheat rusts and divergence of the mating loci.</title>
        <authorList>
            <person name="Cuomo C.A."/>
            <person name="Bakkeren G."/>
            <person name="Szabo L."/>
            <person name="Khalil H."/>
            <person name="Joly D."/>
            <person name="Goldberg J."/>
            <person name="Young S."/>
            <person name="Zeng Q."/>
            <person name="Fellers J."/>
        </authorList>
    </citation>
    <scope>NUCLEOTIDE SEQUENCE [LARGE SCALE GENOMIC DNA]</scope>
    <source>
        <strain evidence="7">1-1 BBBD Race 1</strain>
    </source>
</reference>
<keyword evidence="9" id="KW-1185">Reference proteome</keyword>
<sequence length="257" mass="29161">MCVHSRHFEGHFTTSLDSASHELGKKLRYVNVSRLQNQFRLAIRNPRSWSSSDPYEEDVKVTMATTSLTDWLLRIVGATGLIGTNLGCLDALQLNGPLPTLVGDLTENNLALSIVRQVSTPPQAPRAIPNDLLDRSHQIFFESPPSTGVLKTLDLQLLRAQMLTFAQSLDNFICFKVLRKNCRKLEFRLANKVDTVNSLLREYRDFLDTCLKECMLTNKFEIVKDHDDDDDNKNDRKRKRKKNAAAAAWSLFLLSAL</sequence>
<dbReference type="Gene3D" id="1.20.120.1900">
    <property type="entry name" value="Gamma-tubulin complex, C-terminal domain"/>
    <property type="match status" value="1"/>
</dbReference>
<reference evidence="8" key="4">
    <citation type="submission" date="2025-05" db="UniProtKB">
        <authorList>
            <consortium name="EnsemblFungi"/>
        </authorList>
    </citation>
    <scope>IDENTIFICATION</scope>
    <source>
        <strain evidence="8">isolate 1-1 / race 1 (BBBD)</strain>
    </source>
</reference>
<gene>
    <name evidence="7" type="ORF">PTTG_09098</name>
</gene>
<dbReference type="GO" id="GO:0005874">
    <property type="term" value="C:microtubule"/>
    <property type="evidence" value="ECO:0007669"/>
    <property type="project" value="UniProtKB-KW"/>
</dbReference>
<dbReference type="EMBL" id="ADAS02000068">
    <property type="protein sequence ID" value="OAV92133.1"/>
    <property type="molecule type" value="Genomic_DNA"/>
</dbReference>
<evidence type="ECO:0000313" key="8">
    <source>
        <dbReference type="EnsemblFungi" id="PTTG_09098-t43_1-p1"/>
    </source>
</evidence>
<dbReference type="Proteomes" id="UP000005240">
    <property type="component" value="Unassembled WGS sequence"/>
</dbReference>
<organism evidence="7">
    <name type="scientific">Puccinia triticina (isolate 1-1 / race 1 (BBBD))</name>
    <name type="common">Brown leaf rust fungus</name>
    <dbReference type="NCBI Taxonomy" id="630390"/>
    <lineage>
        <taxon>Eukaryota</taxon>
        <taxon>Fungi</taxon>
        <taxon>Dikarya</taxon>
        <taxon>Basidiomycota</taxon>
        <taxon>Pucciniomycotina</taxon>
        <taxon>Pucciniomycetes</taxon>
        <taxon>Pucciniales</taxon>
        <taxon>Pucciniaceae</taxon>
        <taxon>Puccinia</taxon>
    </lineage>
</organism>
<evidence type="ECO:0000256" key="3">
    <source>
        <dbReference type="ARBA" id="ARBA00022490"/>
    </source>
</evidence>
<dbReference type="EnsemblFungi" id="PTTG_09098-t43_1">
    <property type="protein sequence ID" value="PTTG_09098-t43_1-p1"/>
    <property type="gene ID" value="PTTG_09098"/>
</dbReference>
<dbReference type="InterPro" id="IPR042241">
    <property type="entry name" value="GCP_C_sf"/>
</dbReference>
<dbReference type="AlphaFoldDB" id="A0A180GJJ7"/>
<reference evidence="7" key="1">
    <citation type="submission" date="2009-11" db="EMBL/GenBank/DDBJ databases">
        <authorList>
            <consortium name="The Broad Institute Genome Sequencing Platform"/>
            <person name="Ward D."/>
            <person name="Feldgarden M."/>
            <person name="Earl A."/>
            <person name="Young S.K."/>
            <person name="Zeng Q."/>
            <person name="Koehrsen M."/>
            <person name="Alvarado L."/>
            <person name="Berlin A."/>
            <person name="Bochicchio J."/>
            <person name="Borenstein D."/>
            <person name="Chapman S.B."/>
            <person name="Chen Z."/>
            <person name="Engels R."/>
            <person name="Freedman E."/>
            <person name="Gellesch M."/>
            <person name="Goldberg J."/>
            <person name="Griggs A."/>
            <person name="Gujja S."/>
            <person name="Heilman E."/>
            <person name="Heiman D."/>
            <person name="Hepburn T."/>
            <person name="Howarth C."/>
            <person name="Jen D."/>
            <person name="Larson L."/>
            <person name="Lewis B."/>
            <person name="Mehta T."/>
            <person name="Park D."/>
            <person name="Pearson M."/>
            <person name="Roberts A."/>
            <person name="Saif S."/>
            <person name="Shea T."/>
            <person name="Shenoy N."/>
            <person name="Sisk P."/>
            <person name="Stolte C."/>
            <person name="Sykes S."/>
            <person name="Thomson T."/>
            <person name="Walk T."/>
            <person name="White J."/>
            <person name="Yandava C."/>
            <person name="Izard J."/>
            <person name="Baranova O.V."/>
            <person name="Blanton J.M."/>
            <person name="Tanner A.C."/>
            <person name="Dewhirst F.E."/>
            <person name="Haas B."/>
            <person name="Nusbaum C."/>
            <person name="Birren B."/>
        </authorList>
    </citation>
    <scope>NUCLEOTIDE SEQUENCE [LARGE SCALE GENOMIC DNA]</scope>
    <source>
        <strain evidence="7">1-1 BBBD Race 1</strain>
    </source>
</reference>
<evidence type="ECO:0000256" key="5">
    <source>
        <dbReference type="ARBA" id="ARBA00023212"/>
    </source>
</evidence>
<dbReference type="VEuPathDB" id="FungiDB:PTTG_09098"/>
<feature type="domain" description="Gamma tubulin complex component C-terminal" evidence="6">
    <location>
        <begin position="154"/>
        <end position="219"/>
    </location>
</feature>
<dbReference type="GO" id="GO:0005816">
    <property type="term" value="C:spindle pole body"/>
    <property type="evidence" value="ECO:0007669"/>
    <property type="project" value="UniProtKB-ARBA"/>
</dbReference>
<keyword evidence="5" id="KW-0206">Cytoskeleton</keyword>
<reference evidence="8 9" key="3">
    <citation type="journal article" date="2017" name="G3 (Bethesda)">
        <title>Comparative analysis highlights variable genome content of wheat rusts and divergence of the mating loci.</title>
        <authorList>
            <person name="Cuomo C.A."/>
            <person name="Bakkeren G."/>
            <person name="Khalil H.B."/>
            <person name="Panwar V."/>
            <person name="Joly D."/>
            <person name="Linning R."/>
            <person name="Sakthikumar S."/>
            <person name="Song X."/>
            <person name="Adiconis X."/>
            <person name="Fan L."/>
            <person name="Goldberg J.M."/>
            <person name="Levin J.Z."/>
            <person name="Young S."/>
            <person name="Zeng Q."/>
            <person name="Anikster Y."/>
            <person name="Bruce M."/>
            <person name="Wang M."/>
            <person name="Yin C."/>
            <person name="McCallum B."/>
            <person name="Szabo L.J."/>
            <person name="Hulbert S."/>
            <person name="Chen X."/>
            <person name="Fellers J.P."/>
        </authorList>
    </citation>
    <scope>NUCLEOTIDE SEQUENCE</scope>
    <source>
        <strain evidence="8">isolate 1-1 / race 1 (BBBD)</strain>
        <strain evidence="9">Isolate 1-1 / race 1 (BBBD)</strain>
    </source>
</reference>
<dbReference type="GO" id="GO:0043015">
    <property type="term" value="F:gamma-tubulin binding"/>
    <property type="evidence" value="ECO:0007669"/>
    <property type="project" value="InterPro"/>
</dbReference>
<dbReference type="GO" id="GO:0007020">
    <property type="term" value="P:microtubule nucleation"/>
    <property type="evidence" value="ECO:0007669"/>
    <property type="project" value="UniProtKB-ARBA"/>
</dbReference>
<evidence type="ECO:0000256" key="2">
    <source>
        <dbReference type="ARBA" id="ARBA00010337"/>
    </source>
</evidence>
<comment type="similarity">
    <text evidence="2">Belongs to the TUBGCP family.</text>
</comment>
<evidence type="ECO:0000313" key="9">
    <source>
        <dbReference type="Proteomes" id="UP000005240"/>
    </source>
</evidence>
<keyword evidence="4" id="KW-0493">Microtubule</keyword>
<keyword evidence="3" id="KW-0963">Cytoplasm</keyword>
<evidence type="ECO:0000256" key="1">
    <source>
        <dbReference type="ARBA" id="ARBA00004245"/>
    </source>
</evidence>
<proteinExistence type="inferred from homology"/>